<evidence type="ECO:0000313" key="4">
    <source>
        <dbReference type="Proteomes" id="UP000007819"/>
    </source>
</evidence>
<dbReference type="AlphaFoldDB" id="A0A8R2H4U5"/>
<dbReference type="InterPro" id="IPR032071">
    <property type="entry name" value="DUF4806"/>
</dbReference>
<feature type="compositionally biased region" description="Polar residues" evidence="1">
    <location>
        <begin position="109"/>
        <end position="122"/>
    </location>
</feature>
<feature type="region of interest" description="Disordered" evidence="1">
    <location>
        <begin position="84"/>
        <end position="127"/>
    </location>
</feature>
<name>A0A8R2H4U5_ACYPI</name>
<organism evidence="3 4">
    <name type="scientific">Acyrthosiphon pisum</name>
    <name type="common">Pea aphid</name>
    <dbReference type="NCBI Taxonomy" id="7029"/>
    <lineage>
        <taxon>Eukaryota</taxon>
        <taxon>Metazoa</taxon>
        <taxon>Ecdysozoa</taxon>
        <taxon>Arthropoda</taxon>
        <taxon>Hexapoda</taxon>
        <taxon>Insecta</taxon>
        <taxon>Pterygota</taxon>
        <taxon>Neoptera</taxon>
        <taxon>Paraneoptera</taxon>
        <taxon>Hemiptera</taxon>
        <taxon>Sternorrhyncha</taxon>
        <taxon>Aphidomorpha</taxon>
        <taxon>Aphidoidea</taxon>
        <taxon>Aphididae</taxon>
        <taxon>Macrosiphini</taxon>
        <taxon>Acyrthosiphon</taxon>
    </lineage>
</organism>
<dbReference type="Proteomes" id="UP000007819">
    <property type="component" value="Chromosome A1"/>
</dbReference>
<accession>A0A8R2H4U5</accession>
<dbReference type="KEGG" id="api:100570301"/>
<keyword evidence="4" id="KW-1185">Reference proteome</keyword>
<dbReference type="OrthoDB" id="6614320at2759"/>
<feature type="domain" description="DUF4806" evidence="2">
    <location>
        <begin position="328"/>
        <end position="400"/>
    </location>
</feature>
<dbReference type="PANTHER" id="PTHR34153">
    <property type="entry name" value="SI:CH211-262H13.3-RELATED-RELATED"/>
    <property type="match status" value="1"/>
</dbReference>
<evidence type="ECO:0000256" key="1">
    <source>
        <dbReference type="SAM" id="MobiDB-lite"/>
    </source>
</evidence>
<feature type="compositionally biased region" description="Basic residues" evidence="1">
    <location>
        <begin position="89"/>
        <end position="98"/>
    </location>
</feature>
<protein>
    <recommendedName>
        <fullName evidence="2">DUF4806 domain-containing protein</fullName>
    </recommendedName>
</protein>
<reference evidence="3" key="2">
    <citation type="submission" date="2022-06" db="UniProtKB">
        <authorList>
            <consortium name="EnsemblMetazoa"/>
        </authorList>
    </citation>
    <scope>IDENTIFICATION</scope>
</reference>
<sequence length="445" mass="50943">MWAVVHFSFDNSVEAVPSYWLSKDSRLCAWPNNDNLAKKMRANRTAPNKLEFTYYKCRVISKNIESLVDAQLKADKAQYTSDVSDLDNRKKKDKKKYSSVRFAPEKNQKNNNTTFPVSVSKSKNTDESLKKNNDVLNEINEITESHSSEVSSVLDDCDDDYLDKDYLPADQKNINDDENELIVDSDLHFEFDDQLIGLENEEYNFTDVQEATNNEITNKDKTKKIKLSYSNQKELEPNTSAYLNTPSTKNMHPQSNTSAVVSPVSANAGFQKLALNYLASLKIEMAKISDTQQEILTFIQTNNMVGNTSQCPGVMQMDHEVDYFISNWPLSDIDNLLSMEQKIKSDQNFRKQVVCELSRIGGKSLQNMIYKIMKRVFDDGILIQYTYYGLRNKENFSLLAINRAIFDAIKRSKFKNASDDEIITTIGKWLTSAKSRLNKNNVLQI</sequence>
<reference evidence="4" key="1">
    <citation type="submission" date="2010-06" db="EMBL/GenBank/DDBJ databases">
        <authorList>
            <person name="Jiang H."/>
            <person name="Abraham K."/>
            <person name="Ali S."/>
            <person name="Alsbrooks S.L."/>
            <person name="Anim B.N."/>
            <person name="Anosike U.S."/>
            <person name="Attaway T."/>
            <person name="Bandaranaike D.P."/>
            <person name="Battles P.K."/>
            <person name="Bell S.N."/>
            <person name="Bell A.V."/>
            <person name="Beltran B."/>
            <person name="Bickham C."/>
            <person name="Bustamante Y."/>
            <person name="Caleb T."/>
            <person name="Canada A."/>
            <person name="Cardenas V."/>
            <person name="Carter K."/>
            <person name="Chacko J."/>
            <person name="Chandrabose M.N."/>
            <person name="Chavez D."/>
            <person name="Chavez A."/>
            <person name="Chen L."/>
            <person name="Chu H.-S."/>
            <person name="Claassen K.J."/>
            <person name="Cockrell R."/>
            <person name="Collins M."/>
            <person name="Cooper J.A."/>
            <person name="Cree A."/>
            <person name="Curry S.M."/>
            <person name="Da Y."/>
            <person name="Dao M.D."/>
            <person name="Das B."/>
            <person name="Davila M.-L."/>
            <person name="Davy-Carroll L."/>
            <person name="Denson S."/>
            <person name="Dinh H."/>
            <person name="Ebong V.E."/>
            <person name="Edwards J.R."/>
            <person name="Egan A."/>
            <person name="El-Daye J."/>
            <person name="Escobedo L."/>
            <person name="Fernandez S."/>
            <person name="Fernando P.R."/>
            <person name="Flagg N."/>
            <person name="Forbes L.D."/>
            <person name="Fowler R.G."/>
            <person name="Fu Q."/>
            <person name="Gabisi R.A."/>
            <person name="Ganer J."/>
            <person name="Garbino Pronczuk A."/>
            <person name="Garcia R.M."/>
            <person name="Garner T."/>
            <person name="Garrett T.E."/>
            <person name="Gonzalez D.A."/>
            <person name="Hamid H."/>
            <person name="Hawkins E.S."/>
            <person name="Hirani K."/>
            <person name="Hogues M.E."/>
            <person name="Hollins B."/>
            <person name="Hsiao C.-H."/>
            <person name="Jabil R."/>
            <person name="James M.L."/>
            <person name="Jhangiani S.N."/>
            <person name="Johnson B."/>
            <person name="Johnson Q."/>
            <person name="Joshi V."/>
            <person name="Kalu J.B."/>
            <person name="Kam C."/>
            <person name="Kashfia A."/>
            <person name="Keebler J."/>
            <person name="Kisamo H."/>
            <person name="Kovar C.L."/>
            <person name="Lago L.A."/>
            <person name="Lai C.-Y."/>
            <person name="Laidlaw J."/>
            <person name="Lara F."/>
            <person name="Le T.-K."/>
            <person name="Lee S.L."/>
            <person name="Legall F.H."/>
            <person name="Lemon S.J."/>
            <person name="Lewis L.R."/>
            <person name="Li B."/>
            <person name="Liu Y."/>
            <person name="Liu Y.-S."/>
            <person name="Lopez J."/>
            <person name="Lozado R.J."/>
            <person name="Lu J."/>
            <person name="Madu R.C."/>
            <person name="Maheshwari M."/>
            <person name="Maheshwari R."/>
            <person name="Malloy K."/>
            <person name="Martinez E."/>
            <person name="Mathew T."/>
            <person name="Mercado I.C."/>
            <person name="Mercado C."/>
            <person name="Meyer B."/>
            <person name="Montgomery K."/>
            <person name="Morgan M.B."/>
            <person name="Munidasa M."/>
            <person name="Nazareth L.V."/>
            <person name="Nelson J."/>
            <person name="Ng B.M."/>
            <person name="Nguyen N.B."/>
            <person name="Nguyen P.Q."/>
            <person name="Nguyen T."/>
            <person name="Obregon M."/>
            <person name="Okwuonu G.O."/>
            <person name="Onwere C.G."/>
            <person name="Orozco G."/>
            <person name="Parra A."/>
            <person name="Patel S."/>
            <person name="Patil S."/>
            <person name="Perez A."/>
            <person name="Perez Y."/>
            <person name="Pham C."/>
            <person name="Primus E.L."/>
            <person name="Pu L.-L."/>
            <person name="Puazo M."/>
            <person name="Qin X."/>
            <person name="Quiroz J.B."/>
            <person name="Reese J."/>
            <person name="Richards S."/>
            <person name="Rives C.M."/>
            <person name="Robberts R."/>
            <person name="Ruiz S.J."/>
            <person name="Ruiz M.J."/>
            <person name="Santibanez J."/>
            <person name="Schneider B.W."/>
            <person name="Sisson I."/>
            <person name="Smith M."/>
            <person name="Sodergren E."/>
            <person name="Song X.-Z."/>
            <person name="Song B.B."/>
            <person name="Summersgill H."/>
            <person name="Thelus R."/>
            <person name="Thornton R.D."/>
            <person name="Trejos Z.Y."/>
            <person name="Usmani K."/>
            <person name="Vattathil S."/>
            <person name="Villasana D."/>
            <person name="Walker D.L."/>
            <person name="Wang S."/>
            <person name="Wang K."/>
            <person name="White C.S."/>
            <person name="Williams A.C."/>
            <person name="Williamson J."/>
            <person name="Wilson K."/>
            <person name="Woghiren I.O."/>
            <person name="Woodworth J.R."/>
            <person name="Worley K.C."/>
            <person name="Wright R.A."/>
            <person name="Wu W."/>
            <person name="Young L."/>
            <person name="Zhang L."/>
            <person name="Zhang J."/>
            <person name="Zhu Y."/>
            <person name="Muzny D.M."/>
            <person name="Weinstock G."/>
            <person name="Gibbs R.A."/>
        </authorList>
    </citation>
    <scope>NUCLEOTIDE SEQUENCE [LARGE SCALE GENOMIC DNA]</scope>
    <source>
        <strain evidence="4">LSR1</strain>
    </source>
</reference>
<dbReference type="GeneID" id="100570301"/>
<proteinExistence type="predicted"/>
<evidence type="ECO:0000313" key="3">
    <source>
        <dbReference type="EnsemblMetazoa" id="XP_016659731.1"/>
    </source>
</evidence>
<dbReference type="Pfam" id="PF16064">
    <property type="entry name" value="DUF4806"/>
    <property type="match status" value="1"/>
</dbReference>
<evidence type="ECO:0000259" key="2">
    <source>
        <dbReference type="Pfam" id="PF16064"/>
    </source>
</evidence>
<dbReference type="EnsemblMetazoa" id="XM_016804242.2">
    <property type="protein sequence ID" value="XP_016659731.1"/>
    <property type="gene ID" value="LOC100570301"/>
</dbReference>
<dbReference type="PANTHER" id="PTHR34153:SF2">
    <property type="entry name" value="SI:CH211-262H13.3-RELATED"/>
    <property type="match status" value="1"/>
</dbReference>
<dbReference type="RefSeq" id="XP_016659731.1">
    <property type="nucleotide sequence ID" value="XM_016804242.1"/>
</dbReference>